<evidence type="ECO:0000256" key="12">
    <source>
        <dbReference type="ARBA" id="ARBA00023136"/>
    </source>
</evidence>
<dbReference type="Pfam" id="PF06682">
    <property type="entry name" value="SARAF"/>
    <property type="match status" value="1"/>
</dbReference>
<dbReference type="GO" id="GO:0006816">
    <property type="term" value="P:calcium ion transport"/>
    <property type="evidence" value="ECO:0007669"/>
    <property type="project" value="UniProtKB-KW"/>
</dbReference>
<evidence type="ECO:0000256" key="1">
    <source>
        <dbReference type="ARBA" id="ARBA00004115"/>
    </source>
</evidence>
<keyword evidence="6 15" id="KW-0812">Transmembrane</keyword>
<dbReference type="Proteomes" id="UP000664169">
    <property type="component" value="Unassembled WGS sequence"/>
</dbReference>
<evidence type="ECO:0000256" key="4">
    <source>
        <dbReference type="ARBA" id="ARBA00022448"/>
    </source>
</evidence>
<comment type="caution">
    <text evidence="17">The sequence shown here is derived from an EMBL/GenBank/DDBJ whole genome shotgun (WGS) entry which is preliminary data.</text>
</comment>
<keyword evidence="18" id="KW-1185">Reference proteome</keyword>
<comment type="subcellular location">
    <subcellularLocation>
        <location evidence="1">Endoplasmic reticulum membrane</location>
        <topology evidence="1">Single-pass type I membrane protein</topology>
    </subcellularLocation>
</comment>
<dbReference type="OrthoDB" id="20303at2759"/>
<feature type="chain" id="PRO_5034995242" description="Store-operated calcium entry-associated regulatory factor" evidence="16">
    <location>
        <begin position="22"/>
        <end position="332"/>
    </location>
</feature>
<keyword evidence="11" id="KW-0406">Ion transport</keyword>
<evidence type="ECO:0000256" key="13">
    <source>
        <dbReference type="ARBA" id="ARBA00031116"/>
    </source>
</evidence>
<sequence>MLSALFFLLSCIAFHSSNVLSSTSEQHENRVLASQLQTITLHNGRMTTGRRAPPIPQLKCIGGSAMDLFEVETMRCRAQGSAYSAIDIQWTCTAETGPYFKLGSTEVHCEGYNHADDPYILKGSCGVEYRLILTEEGESKFGYQQPLSKKRREGLPALLFWSVFMVVGFVIVRGLKRQLQQNHREPRRALQGATQGPDDDSDDDPPPPYDGDGYDGGPFAQQPPSSSWKSQSFTQESERGPGQAGSSSSRNGSQLGTAAVAAAAGAAIEALLVHGKQRKTGGRAIQEQEQQGHGTVEIAMIIRASHKKAQDLEEPHGDKTQMLEVEKIHVTI</sequence>
<evidence type="ECO:0000256" key="15">
    <source>
        <dbReference type="SAM" id="Phobius"/>
    </source>
</evidence>
<proteinExistence type="inferred from homology"/>
<accession>A0A8H3IMW7</accession>
<keyword evidence="5" id="KW-0109">Calcium transport</keyword>
<evidence type="ECO:0000256" key="8">
    <source>
        <dbReference type="ARBA" id="ARBA00022824"/>
    </source>
</evidence>
<dbReference type="InterPro" id="IPR009567">
    <property type="entry name" value="SARAF"/>
</dbReference>
<evidence type="ECO:0000256" key="16">
    <source>
        <dbReference type="SAM" id="SignalP"/>
    </source>
</evidence>
<keyword evidence="8" id="KW-0256">Endoplasmic reticulum</keyword>
<organism evidence="17 18">
    <name type="scientific">Gomphillus americanus</name>
    <dbReference type="NCBI Taxonomy" id="1940652"/>
    <lineage>
        <taxon>Eukaryota</taxon>
        <taxon>Fungi</taxon>
        <taxon>Dikarya</taxon>
        <taxon>Ascomycota</taxon>
        <taxon>Pezizomycotina</taxon>
        <taxon>Lecanoromycetes</taxon>
        <taxon>OSLEUM clade</taxon>
        <taxon>Ostropomycetidae</taxon>
        <taxon>Ostropales</taxon>
        <taxon>Graphidaceae</taxon>
        <taxon>Gomphilloideae</taxon>
        <taxon>Gomphillus</taxon>
    </lineage>
</organism>
<evidence type="ECO:0000256" key="2">
    <source>
        <dbReference type="ARBA" id="ARBA00006833"/>
    </source>
</evidence>
<dbReference type="GO" id="GO:0005789">
    <property type="term" value="C:endoplasmic reticulum membrane"/>
    <property type="evidence" value="ECO:0007669"/>
    <property type="project" value="UniProtKB-SubCell"/>
</dbReference>
<gene>
    <name evidence="17" type="ORF">GOMPHAMPRED_001842</name>
</gene>
<name>A0A8H3IMW7_9LECA</name>
<evidence type="ECO:0000256" key="11">
    <source>
        <dbReference type="ARBA" id="ARBA00023065"/>
    </source>
</evidence>
<evidence type="ECO:0000256" key="14">
    <source>
        <dbReference type="SAM" id="MobiDB-lite"/>
    </source>
</evidence>
<feature type="compositionally biased region" description="Low complexity" evidence="14">
    <location>
        <begin position="222"/>
        <end position="235"/>
    </location>
</feature>
<dbReference type="GO" id="GO:2001256">
    <property type="term" value="P:regulation of store-operated calcium entry"/>
    <property type="evidence" value="ECO:0007669"/>
    <property type="project" value="InterPro"/>
</dbReference>
<evidence type="ECO:0000313" key="18">
    <source>
        <dbReference type="Proteomes" id="UP000664169"/>
    </source>
</evidence>
<keyword evidence="9" id="KW-0106">Calcium</keyword>
<comment type="similarity">
    <text evidence="2">Belongs to the SARAF family.</text>
</comment>
<evidence type="ECO:0000256" key="9">
    <source>
        <dbReference type="ARBA" id="ARBA00022837"/>
    </source>
</evidence>
<dbReference type="PANTHER" id="PTHR15929">
    <property type="entry name" value="STORE-OPERATED CALCIUM ENTRY-ASSOCIATED REGULATORY FACTOR"/>
    <property type="match status" value="1"/>
</dbReference>
<dbReference type="EMBL" id="CAJPDQ010000014">
    <property type="protein sequence ID" value="CAF9919524.1"/>
    <property type="molecule type" value="Genomic_DNA"/>
</dbReference>
<evidence type="ECO:0000256" key="6">
    <source>
        <dbReference type="ARBA" id="ARBA00022692"/>
    </source>
</evidence>
<evidence type="ECO:0000256" key="7">
    <source>
        <dbReference type="ARBA" id="ARBA00022729"/>
    </source>
</evidence>
<reference evidence="17" key="1">
    <citation type="submission" date="2021-03" db="EMBL/GenBank/DDBJ databases">
        <authorList>
            <person name="Tagirdzhanova G."/>
        </authorList>
    </citation>
    <scope>NUCLEOTIDE SEQUENCE</scope>
</reference>
<evidence type="ECO:0000256" key="10">
    <source>
        <dbReference type="ARBA" id="ARBA00022989"/>
    </source>
</evidence>
<evidence type="ECO:0000256" key="5">
    <source>
        <dbReference type="ARBA" id="ARBA00022568"/>
    </source>
</evidence>
<keyword evidence="12 15" id="KW-0472">Membrane</keyword>
<feature type="region of interest" description="Disordered" evidence="14">
    <location>
        <begin position="180"/>
        <end position="253"/>
    </location>
</feature>
<protein>
    <recommendedName>
        <fullName evidence="3">Store-operated calcium entry-associated regulatory factor</fullName>
    </recommendedName>
    <alternativeName>
        <fullName evidence="13">Transmembrane protein 66</fullName>
    </alternativeName>
</protein>
<feature type="transmembrane region" description="Helical" evidence="15">
    <location>
        <begin position="154"/>
        <end position="175"/>
    </location>
</feature>
<dbReference type="AlphaFoldDB" id="A0A8H3IMW7"/>
<dbReference type="PANTHER" id="PTHR15929:SF0">
    <property type="entry name" value="STORE-OPERATED CALCIUM ENTRY-ASSOCIATED REGULATORY FACTOR"/>
    <property type="match status" value="1"/>
</dbReference>
<keyword evidence="10 15" id="KW-1133">Transmembrane helix</keyword>
<feature type="signal peptide" evidence="16">
    <location>
        <begin position="1"/>
        <end position="21"/>
    </location>
</feature>
<keyword evidence="7 16" id="KW-0732">Signal</keyword>
<evidence type="ECO:0000256" key="3">
    <source>
        <dbReference type="ARBA" id="ARBA00016584"/>
    </source>
</evidence>
<keyword evidence="4" id="KW-0813">Transport</keyword>
<feature type="compositionally biased region" description="Polar residues" evidence="14">
    <location>
        <begin position="244"/>
        <end position="253"/>
    </location>
</feature>
<evidence type="ECO:0000313" key="17">
    <source>
        <dbReference type="EMBL" id="CAF9919524.1"/>
    </source>
</evidence>